<name>A0A1W1I4X9_9BACT</name>
<gene>
    <name evidence="1" type="ORF">NSJP_1891</name>
</gene>
<evidence type="ECO:0000313" key="2">
    <source>
        <dbReference type="Proteomes" id="UP000192042"/>
    </source>
</evidence>
<dbReference type="KEGG" id="nja:NSJP_1891"/>
<sequence>MEEASKILFEFAETLYLIKESHNLAKLLVELVAEKSTPLIECFSYSSQQCPIVE</sequence>
<protein>
    <submittedName>
        <fullName evidence="1">Uncharacterized protein</fullName>
    </submittedName>
</protein>
<keyword evidence="2" id="KW-1185">Reference proteome</keyword>
<proteinExistence type="predicted"/>
<dbReference type="AlphaFoldDB" id="A0A1W1I4X9"/>
<dbReference type="EMBL" id="LT828648">
    <property type="protein sequence ID" value="SLM48064.1"/>
    <property type="molecule type" value="Genomic_DNA"/>
</dbReference>
<dbReference type="Proteomes" id="UP000192042">
    <property type="component" value="Chromosome I"/>
</dbReference>
<accession>A0A1W1I4X9</accession>
<reference evidence="1 2" key="1">
    <citation type="submission" date="2017-03" db="EMBL/GenBank/DDBJ databases">
        <authorList>
            <person name="Afonso C.L."/>
            <person name="Miller P.J."/>
            <person name="Scott M.A."/>
            <person name="Spackman E."/>
            <person name="Goraichik I."/>
            <person name="Dimitrov K.M."/>
            <person name="Suarez D.L."/>
            <person name="Swayne D.E."/>
        </authorList>
    </citation>
    <scope>NUCLEOTIDE SEQUENCE [LARGE SCALE GENOMIC DNA]</scope>
    <source>
        <strain evidence="1">Genome sequencing of Nitrospira japonica strain NJ11</strain>
    </source>
</reference>
<evidence type="ECO:0000313" key="1">
    <source>
        <dbReference type="EMBL" id="SLM48064.1"/>
    </source>
</evidence>
<organism evidence="1 2">
    <name type="scientific">Nitrospira japonica</name>
    <dbReference type="NCBI Taxonomy" id="1325564"/>
    <lineage>
        <taxon>Bacteria</taxon>
        <taxon>Pseudomonadati</taxon>
        <taxon>Nitrospirota</taxon>
        <taxon>Nitrospiria</taxon>
        <taxon>Nitrospirales</taxon>
        <taxon>Nitrospiraceae</taxon>
        <taxon>Nitrospira</taxon>
    </lineage>
</organism>